<dbReference type="RefSeq" id="WP_323372286.1">
    <property type="nucleotide sequence ID" value="NZ_VDEQ01000305.1"/>
</dbReference>
<dbReference type="EMBL" id="VDEQ01000305">
    <property type="protein sequence ID" value="MQS39048.1"/>
    <property type="molecule type" value="Genomic_DNA"/>
</dbReference>
<evidence type="ECO:0000313" key="4">
    <source>
        <dbReference type="Proteomes" id="UP000460558"/>
    </source>
</evidence>
<evidence type="ECO:0000259" key="2">
    <source>
        <dbReference type="Pfam" id="PF09130"/>
    </source>
</evidence>
<dbReference type="Pfam" id="PF09130">
    <property type="entry name" value="DUF1932"/>
    <property type="match status" value="1"/>
</dbReference>
<sequence>MTTVTLLHPGAMGAAVAAQAVMAGHEVLWVPEGRSDATHQRAKEAGATACDSLGEALERSEIVLSICPPQAAEDVATTVAGHAFSGVYVDANAINPQRMQRIAEGIRPGATVLDGAIFGPPPGGRRVARLYFAGEAHAADMMEPLFKDTALHVRRASGGIGSASALKMAFASYQKAARTLAGVAHALADAHGVGDELTAEAEVMASNILSDPGYLPSVAARAWRWAPEMEDIAETLRAAGLPADMAEAAIAVMSHWEADKDRNDLSVAEVLSHLRERPAAR</sequence>
<dbReference type="InterPro" id="IPR006115">
    <property type="entry name" value="6PGDH_NADP-bd"/>
</dbReference>
<gene>
    <name evidence="3" type="ORF">FFZ77_26760</name>
</gene>
<dbReference type="Gene3D" id="1.10.1040.10">
    <property type="entry name" value="N-(1-d-carboxylethyl)-l-norvaline Dehydrogenase, domain 2"/>
    <property type="match status" value="1"/>
</dbReference>
<dbReference type="InterPro" id="IPR015814">
    <property type="entry name" value="Pgluconate_DH_NAD-bd_C"/>
</dbReference>
<comment type="caution">
    <text evidence="3">The sequence shown here is derived from an EMBL/GenBank/DDBJ whole genome shotgun (WGS) entry which is preliminary data.</text>
</comment>
<evidence type="ECO:0000313" key="3">
    <source>
        <dbReference type="EMBL" id="MQS39048.1"/>
    </source>
</evidence>
<dbReference type="PANTHER" id="PTHR43580:SF2">
    <property type="entry name" value="CYTOKINE-LIKE NUCLEAR FACTOR N-PAC"/>
    <property type="match status" value="1"/>
</dbReference>
<dbReference type="Pfam" id="PF03446">
    <property type="entry name" value="NAD_binding_2"/>
    <property type="match status" value="1"/>
</dbReference>
<name>A0ABW9P0G7_9ACTN</name>
<feature type="domain" description="6-phosphogluconate dehydrogenase NADP-binding" evidence="1">
    <location>
        <begin position="10"/>
        <end position="151"/>
    </location>
</feature>
<dbReference type="PANTHER" id="PTHR43580">
    <property type="entry name" value="OXIDOREDUCTASE GLYR1-RELATED"/>
    <property type="match status" value="1"/>
</dbReference>
<evidence type="ECO:0000259" key="1">
    <source>
        <dbReference type="Pfam" id="PF03446"/>
    </source>
</evidence>
<dbReference type="Gene3D" id="3.40.50.720">
    <property type="entry name" value="NAD(P)-binding Rossmann-like Domain"/>
    <property type="match status" value="1"/>
</dbReference>
<dbReference type="Proteomes" id="UP000460558">
    <property type="component" value="Unassembled WGS sequence"/>
</dbReference>
<dbReference type="InterPro" id="IPR051265">
    <property type="entry name" value="HIBADH-related_NP60_sf"/>
</dbReference>
<dbReference type="InterPro" id="IPR036291">
    <property type="entry name" value="NAD(P)-bd_dom_sf"/>
</dbReference>
<dbReference type="SUPFAM" id="SSF48179">
    <property type="entry name" value="6-phosphogluconate dehydrogenase C-terminal domain-like"/>
    <property type="match status" value="1"/>
</dbReference>
<feature type="domain" description="Phosphogluconate dehydrogenase NAD-binding putative C-terminal" evidence="2">
    <location>
        <begin position="188"/>
        <end position="256"/>
    </location>
</feature>
<proteinExistence type="predicted"/>
<organism evidence="3 4">
    <name type="scientific">Streptomyces katsurahamanus</name>
    <dbReference type="NCBI Taxonomy" id="2577098"/>
    <lineage>
        <taxon>Bacteria</taxon>
        <taxon>Bacillati</taxon>
        <taxon>Actinomycetota</taxon>
        <taxon>Actinomycetes</taxon>
        <taxon>Kitasatosporales</taxon>
        <taxon>Streptomycetaceae</taxon>
        <taxon>Streptomyces</taxon>
    </lineage>
</organism>
<protein>
    <submittedName>
        <fullName evidence="3">NAD(P)-dependent oxidoreductase</fullName>
    </submittedName>
</protein>
<dbReference type="SUPFAM" id="SSF51735">
    <property type="entry name" value="NAD(P)-binding Rossmann-fold domains"/>
    <property type="match status" value="1"/>
</dbReference>
<dbReference type="InterPro" id="IPR008927">
    <property type="entry name" value="6-PGluconate_DH-like_C_sf"/>
</dbReference>
<accession>A0ABW9P0G7</accession>
<keyword evidence="4" id="KW-1185">Reference proteome</keyword>
<dbReference type="InterPro" id="IPR013328">
    <property type="entry name" value="6PGD_dom2"/>
</dbReference>
<reference evidence="3 4" key="1">
    <citation type="submission" date="2019-06" db="EMBL/GenBank/DDBJ databases">
        <title>Comparative genomics and metabolomics analyses of clavulanic acid producing Streptomyces species provides insight into specialized metabolism and evolution of beta-lactam biosynthetic gene clusters.</title>
        <authorList>
            <person name="Moore M.A."/>
            <person name="Cruz-Morales P."/>
            <person name="Barona Gomez F."/>
            <person name="Kapil T."/>
        </authorList>
    </citation>
    <scope>NUCLEOTIDE SEQUENCE [LARGE SCALE GENOMIC DNA]</scope>
    <source>
        <strain evidence="3 4">T-272</strain>
    </source>
</reference>